<dbReference type="Proteomes" id="UP000010931">
    <property type="component" value="Unassembled WGS sequence"/>
</dbReference>
<protein>
    <submittedName>
        <fullName evidence="2">Uncharacterized protein</fullName>
    </submittedName>
</protein>
<evidence type="ECO:0000313" key="3">
    <source>
        <dbReference type="Proteomes" id="UP000010931"/>
    </source>
</evidence>
<feature type="region of interest" description="Disordered" evidence="1">
    <location>
        <begin position="1"/>
        <end position="41"/>
    </location>
</feature>
<dbReference type="AlphaFoldDB" id="L7F7T4"/>
<dbReference type="PATRIC" id="fig|698760.3.peg.3956"/>
<organism evidence="2 3">
    <name type="scientific">Streptomyces turgidiscabies (strain Car8)</name>
    <dbReference type="NCBI Taxonomy" id="698760"/>
    <lineage>
        <taxon>Bacteria</taxon>
        <taxon>Bacillati</taxon>
        <taxon>Actinomycetota</taxon>
        <taxon>Actinomycetes</taxon>
        <taxon>Kitasatosporales</taxon>
        <taxon>Streptomycetaceae</taxon>
        <taxon>Streptomyces</taxon>
    </lineage>
</organism>
<gene>
    <name evidence="2" type="ORF">STRTUCAR8_09142</name>
</gene>
<keyword evidence="3" id="KW-1185">Reference proteome</keyword>
<reference evidence="2 3" key="1">
    <citation type="journal article" date="2011" name="Plasmid">
        <title>Streptomyces turgidiscabies Car8 contains a modular pathogenicity island that shares virulence genes with other actinobacterial plant pathogens.</title>
        <authorList>
            <person name="Huguet-Tapia J.C."/>
            <person name="Badger J.H."/>
            <person name="Loria R."/>
            <person name="Pettis G.S."/>
        </authorList>
    </citation>
    <scope>NUCLEOTIDE SEQUENCE [LARGE SCALE GENOMIC DNA]</scope>
    <source>
        <strain evidence="2 3">Car8</strain>
    </source>
</reference>
<accession>L7F7T4</accession>
<comment type="caution">
    <text evidence="2">The sequence shown here is derived from an EMBL/GenBank/DDBJ whole genome shotgun (WGS) entry which is preliminary data.</text>
</comment>
<dbReference type="EMBL" id="AEJB01000295">
    <property type="protein sequence ID" value="ELP67307.1"/>
    <property type="molecule type" value="Genomic_DNA"/>
</dbReference>
<name>L7F7T4_STRT8</name>
<evidence type="ECO:0000313" key="2">
    <source>
        <dbReference type="EMBL" id="ELP67307.1"/>
    </source>
</evidence>
<sequence length="41" mass="4398">MPRRPTATPVENSLACSPMSYRRSVPADEQRPRGGVGGEPS</sequence>
<evidence type="ECO:0000256" key="1">
    <source>
        <dbReference type="SAM" id="MobiDB-lite"/>
    </source>
</evidence>
<proteinExistence type="predicted"/>